<evidence type="ECO:0000259" key="8">
    <source>
        <dbReference type="Pfam" id="PF10433"/>
    </source>
</evidence>
<dbReference type="GO" id="GO:0005681">
    <property type="term" value="C:spliceosomal complex"/>
    <property type="evidence" value="ECO:0007669"/>
    <property type="project" value="UniProtKB-KW"/>
</dbReference>
<protein>
    <recommendedName>
        <fullName evidence="12">DNA damage-binding protein 1</fullName>
    </recommendedName>
</protein>
<comment type="subcellular location">
    <subcellularLocation>
        <location evidence="1">Nucleus</location>
    </subcellularLocation>
</comment>
<dbReference type="GeneID" id="30149862"/>
<dbReference type="EMBL" id="KV454439">
    <property type="protein sequence ID" value="ODQ77704.1"/>
    <property type="molecule type" value="Genomic_DNA"/>
</dbReference>
<dbReference type="FunFam" id="2.130.10.10:FF:000031">
    <property type="entry name" value="Splicing factor 3b subunit 3"/>
    <property type="match status" value="1"/>
</dbReference>
<comment type="similarity">
    <text evidence="6">Belongs to the RSE1 family.</text>
</comment>
<dbReference type="Pfam" id="PF03178">
    <property type="entry name" value="CPSF_A"/>
    <property type="match status" value="1"/>
</dbReference>
<evidence type="ECO:0000256" key="3">
    <source>
        <dbReference type="ARBA" id="ARBA00022728"/>
    </source>
</evidence>
<evidence type="ECO:0008006" key="12">
    <source>
        <dbReference type="Google" id="ProtNLM"/>
    </source>
</evidence>
<dbReference type="InterPro" id="IPR018846">
    <property type="entry name" value="Beta-prop_RSE1/DDB1/CPSF1_1st"/>
</dbReference>
<dbReference type="FunFam" id="2.130.10.10:FF:001143">
    <property type="entry name" value="Pre-mRNA-splicing factor rse-1, putative"/>
    <property type="match status" value="1"/>
</dbReference>
<dbReference type="SUPFAM" id="SSF50978">
    <property type="entry name" value="WD40 repeat-like"/>
    <property type="match status" value="1"/>
</dbReference>
<keyword evidence="2" id="KW-0507">mRNA processing</keyword>
<dbReference type="OrthoDB" id="436637at2759"/>
<feature type="domain" description="RSE1/DDB1/CPSF1 first beta-propeller" evidence="8">
    <location>
        <begin position="22"/>
        <end position="373"/>
    </location>
</feature>
<keyword evidence="4" id="KW-0508">mRNA splicing</keyword>
<dbReference type="GO" id="GO:0006397">
    <property type="term" value="P:mRNA processing"/>
    <property type="evidence" value="ECO:0007669"/>
    <property type="project" value="UniProtKB-KW"/>
</dbReference>
<dbReference type="Proteomes" id="UP000094336">
    <property type="component" value="Unassembled WGS sequence"/>
</dbReference>
<keyword evidence="5" id="KW-0539">Nucleus</keyword>
<keyword evidence="3" id="KW-0747">Spliceosome</keyword>
<organism evidence="10 11">
    <name type="scientific">Babjeviella inositovora NRRL Y-12698</name>
    <dbReference type="NCBI Taxonomy" id="984486"/>
    <lineage>
        <taxon>Eukaryota</taxon>
        <taxon>Fungi</taxon>
        <taxon>Dikarya</taxon>
        <taxon>Ascomycota</taxon>
        <taxon>Saccharomycotina</taxon>
        <taxon>Pichiomycetes</taxon>
        <taxon>Serinales incertae sedis</taxon>
        <taxon>Babjeviella</taxon>
    </lineage>
</organism>
<dbReference type="GO" id="GO:0008380">
    <property type="term" value="P:RNA splicing"/>
    <property type="evidence" value="ECO:0007669"/>
    <property type="project" value="UniProtKB-KW"/>
</dbReference>
<feature type="domain" description="RSE1/DDB1/CPSF1 second beta-propeller" evidence="9">
    <location>
        <begin position="413"/>
        <end position="727"/>
    </location>
</feature>
<dbReference type="InterPro" id="IPR036322">
    <property type="entry name" value="WD40_repeat_dom_sf"/>
</dbReference>
<dbReference type="InterPro" id="IPR058543">
    <property type="entry name" value="Beta-prop_RSE1/DDB1/CPSF1_2nd"/>
</dbReference>
<dbReference type="Pfam" id="PF23726">
    <property type="entry name" value="Beta-prop_RSE1_2nd"/>
    <property type="match status" value="1"/>
</dbReference>
<dbReference type="STRING" id="984486.A0A1E3QJR2"/>
<evidence type="ECO:0000259" key="9">
    <source>
        <dbReference type="Pfam" id="PF23726"/>
    </source>
</evidence>
<evidence type="ECO:0000256" key="5">
    <source>
        <dbReference type="ARBA" id="ARBA00023242"/>
    </source>
</evidence>
<dbReference type="InterPro" id="IPR050358">
    <property type="entry name" value="RSE1/DDB1/CFT1"/>
</dbReference>
<reference evidence="11" key="1">
    <citation type="submission" date="2016-05" db="EMBL/GenBank/DDBJ databases">
        <title>Comparative genomics of biotechnologically important yeasts.</title>
        <authorList>
            <consortium name="DOE Joint Genome Institute"/>
            <person name="Riley R."/>
            <person name="Haridas S."/>
            <person name="Wolfe K.H."/>
            <person name="Lopes M.R."/>
            <person name="Hittinger C.T."/>
            <person name="Goker M."/>
            <person name="Salamov A."/>
            <person name="Wisecaver J."/>
            <person name="Long T.M."/>
            <person name="Aerts A.L."/>
            <person name="Barry K."/>
            <person name="Choi C."/>
            <person name="Clum A."/>
            <person name="Coughlan A.Y."/>
            <person name="Deshpande S."/>
            <person name="Douglass A.P."/>
            <person name="Hanson S.J."/>
            <person name="Klenk H.-P."/>
            <person name="Labutti K."/>
            <person name="Lapidus A."/>
            <person name="Lindquist E."/>
            <person name="Lipzen A."/>
            <person name="Meier-Kolthoff J.P."/>
            <person name="Ohm R.A."/>
            <person name="Otillar R.P."/>
            <person name="Pangilinan J."/>
            <person name="Peng Y."/>
            <person name="Rokas A."/>
            <person name="Rosa C.A."/>
            <person name="Scheuner C."/>
            <person name="Sibirny A.A."/>
            <person name="Slot J.C."/>
            <person name="Stielow J.B."/>
            <person name="Sun H."/>
            <person name="Kurtzman C.P."/>
            <person name="Blackwell M."/>
            <person name="Grigoriev I.V."/>
            <person name="Jeffries T.W."/>
        </authorList>
    </citation>
    <scope>NUCLEOTIDE SEQUENCE [LARGE SCALE GENOMIC DNA]</scope>
    <source>
        <strain evidence="11">NRRL Y-12698</strain>
    </source>
</reference>
<name>A0A1E3QJR2_9ASCO</name>
<evidence type="ECO:0000313" key="11">
    <source>
        <dbReference type="Proteomes" id="UP000094336"/>
    </source>
</evidence>
<dbReference type="Pfam" id="PF10433">
    <property type="entry name" value="Beta-prop_RSE1_1st"/>
    <property type="match status" value="1"/>
</dbReference>
<gene>
    <name evidence="10" type="ORF">BABINDRAFT_41141</name>
</gene>
<evidence type="ECO:0000256" key="6">
    <source>
        <dbReference type="ARBA" id="ARBA00038266"/>
    </source>
</evidence>
<evidence type="ECO:0000256" key="1">
    <source>
        <dbReference type="ARBA" id="ARBA00004123"/>
    </source>
</evidence>
<dbReference type="Gene3D" id="2.130.10.10">
    <property type="entry name" value="YVTN repeat-like/Quinoprotein amine dehydrogenase"/>
    <property type="match status" value="3"/>
</dbReference>
<accession>A0A1E3QJR2</accession>
<feature type="domain" description="RSE1/DDB1/CPSF1 C-terminal" evidence="7">
    <location>
        <begin position="791"/>
        <end position="1102"/>
    </location>
</feature>
<dbReference type="GO" id="GO:0003676">
    <property type="term" value="F:nucleic acid binding"/>
    <property type="evidence" value="ECO:0007669"/>
    <property type="project" value="InterPro"/>
</dbReference>
<dbReference type="PANTHER" id="PTHR10644">
    <property type="entry name" value="DNA REPAIR/RNA PROCESSING CPSF FAMILY"/>
    <property type="match status" value="1"/>
</dbReference>
<proteinExistence type="inferred from homology"/>
<evidence type="ECO:0000256" key="2">
    <source>
        <dbReference type="ARBA" id="ARBA00022664"/>
    </source>
</evidence>
<dbReference type="RefSeq" id="XP_018983032.1">
    <property type="nucleotide sequence ID" value="XM_019132009.1"/>
</dbReference>
<sequence length="1137" mass="124580">MSLDPSLFLYNLTLLPPTAAVAAIVGQFLGQKHQEIIVARSPGVLELWKPDHHTGKMERVFRHNTFATIRALASFRLAGATREHIAVTSDSGHMTLLECDLKHQTFTQLRLEPYGKTGIRRLTPGEYLVADPKGRALMTAAIEKNKLVYVVNRNGDEVTISSPLEANRAKILTFALCAVDVGYENPLFAALECEYDHEPSSYSVTFYELDLGLNHVLKKFSAPVDASFNYLVSIPGGSDGPSGVLAFGKNSVQYIHPNNPTISAVLPQRDSDTYVVAAVVPKMKNEFFVLVQSQLGDLFKLTVEYADSVTALTIRYFDTIPVCKSLIVLKRGFLYAETETGAKHFYQFEKLGDEASTSPTFHPKPLDNLALVDVIEALNPITGALLKGSDIVALCGQSARSAVKKLTHGLEVSELVSSNLPEAAQRVWTTKLARVDEYDKYLVLSFAASTLVLSIGETVEEVADSGFLLTSPTLAVQQLGERALVQIHEHGIRHLKHGNLTEWFPPAGVRIAVATTTPYQIAIALSNREIVYFEIDEADNLNEYNERAEMVSSVTAMSLGDVAPGKLRSSLLAIGCDDQTLRIVSVDPTSTMEMLSVQVLASNPANLRLLALPDTEAAVSFTLYAHVGLETGVYVRTTVDELTGQLSDSRTYFLGPKPVTLSTAVVNGHVTIMAFSTRAWMGHVVGSTFKLTPLVYHALADGCAFSSEDCPLGMVGVHGTALTIFTMVNAHDDLNITSVPLRYTPRAIVEGPKSFYVIGADHGVRSPYQEGVDPETYRAFGYERKPGSWGSCLEVIDSETLETTDTVELQHNLAAFSACHCHFKLHQEAFLIVAVSQNQTLAPNSSSASFLYTYKLRDGKVEFLHSTELEAIPLAMAEFQGRLLVGMKDTLRVYEMGQKQLLRKTSSRLNVTQIVKLATQGMRVIVGDVRQSVTFCVYRPRENAFVAFADDTIARNTTAMTMLDYDTVIGGDKFGNVWVVRCPETTSRLSDDEHGLVDTAFLAGAPHRVNALCHFHLQDVPTSFSRGAMTMGGLETVVYTGIQGLVGVLAPIATKHDVAFFTKLETAMRENFESITGREHLIFRGYYVPVKGVVDGDLVEMYGVLPGSVKAKIANSLDRSVKEVERKVSEMRTRAAF</sequence>
<keyword evidence="11" id="KW-1185">Reference proteome</keyword>
<evidence type="ECO:0000313" key="10">
    <source>
        <dbReference type="EMBL" id="ODQ77704.1"/>
    </source>
</evidence>
<evidence type="ECO:0000256" key="4">
    <source>
        <dbReference type="ARBA" id="ARBA00023187"/>
    </source>
</evidence>
<dbReference type="AlphaFoldDB" id="A0A1E3QJR2"/>
<evidence type="ECO:0000259" key="7">
    <source>
        <dbReference type="Pfam" id="PF03178"/>
    </source>
</evidence>
<dbReference type="InterPro" id="IPR004871">
    <property type="entry name" value="RSE1/DDB1/CPSF1_C"/>
</dbReference>
<dbReference type="InterPro" id="IPR015943">
    <property type="entry name" value="WD40/YVTN_repeat-like_dom_sf"/>
</dbReference>